<gene>
    <name evidence="2" type="ORF">DERF_012055</name>
</gene>
<organism evidence="2 3">
    <name type="scientific">Dermatophagoides farinae</name>
    <name type="common">American house dust mite</name>
    <dbReference type="NCBI Taxonomy" id="6954"/>
    <lineage>
        <taxon>Eukaryota</taxon>
        <taxon>Metazoa</taxon>
        <taxon>Ecdysozoa</taxon>
        <taxon>Arthropoda</taxon>
        <taxon>Chelicerata</taxon>
        <taxon>Arachnida</taxon>
        <taxon>Acari</taxon>
        <taxon>Acariformes</taxon>
        <taxon>Sarcoptiformes</taxon>
        <taxon>Astigmata</taxon>
        <taxon>Psoroptidia</taxon>
        <taxon>Analgoidea</taxon>
        <taxon>Pyroglyphidae</taxon>
        <taxon>Dermatophagoidinae</taxon>
        <taxon>Dermatophagoides</taxon>
    </lineage>
</organism>
<dbReference type="AlphaFoldDB" id="A0A922HNW5"/>
<reference evidence="2" key="1">
    <citation type="submission" date="2013-05" db="EMBL/GenBank/DDBJ databases">
        <authorList>
            <person name="Yim A.K.Y."/>
            <person name="Chan T.F."/>
            <person name="Ji K.M."/>
            <person name="Liu X.Y."/>
            <person name="Zhou J.W."/>
            <person name="Li R.Q."/>
            <person name="Yang K.Y."/>
            <person name="Li J."/>
            <person name="Li M."/>
            <person name="Law P.T.W."/>
            <person name="Wu Y.L."/>
            <person name="Cai Z.L."/>
            <person name="Qin H."/>
            <person name="Bao Y."/>
            <person name="Leung R.K.K."/>
            <person name="Ng P.K.S."/>
            <person name="Zou J."/>
            <person name="Zhong X.J."/>
            <person name="Ran P.X."/>
            <person name="Zhong N.S."/>
            <person name="Liu Z.G."/>
            <person name="Tsui S.K.W."/>
        </authorList>
    </citation>
    <scope>NUCLEOTIDE SEQUENCE</scope>
    <source>
        <strain evidence="2">Derf</strain>
        <tissue evidence="2">Whole organism</tissue>
    </source>
</reference>
<feature type="compositionally biased region" description="Acidic residues" evidence="1">
    <location>
        <begin position="11"/>
        <end position="24"/>
    </location>
</feature>
<evidence type="ECO:0000313" key="3">
    <source>
        <dbReference type="Proteomes" id="UP000790347"/>
    </source>
</evidence>
<proteinExistence type="predicted"/>
<evidence type="ECO:0000256" key="1">
    <source>
        <dbReference type="SAM" id="MobiDB-lite"/>
    </source>
</evidence>
<protein>
    <submittedName>
        <fullName evidence="2">Uncharacterized protein</fullName>
    </submittedName>
</protein>
<evidence type="ECO:0000313" key="2">
    <source>
        <dbReference type="EMBL" id="KAH9501195.1"/>
    </source>
</evidence>
<sequence>MEVFNVRVLIDDDGQDDDDEDDDFAASQPGEAKMMMMMSEIKIYIHTDDHYRLAGTSSIHDHGDDEQNQ</sequence>
<comment type="caution">
    <text evidence="2">The sequence shown here is derived from an EMBL/GenBank/DDBJ whole genome shotgun (WGS) entry which is preliminary data.</text>
</comment>
<dbReference type="Proteomes" id="UP000790347">
    <property type="component" value="Unassembled WGS sequence"/>
</dbReference>
<dbReference type="EMBL" id="ASGP02000006">
    <property type="protein sequence ID" value="KAH9501195.1"/>
    <property type="molecule type" value="Genomic_DNA"/>
</dbReference>
<name>A0A922HNW5_DERFA</name>
<reference evidence="2" key="2">
    <citation type="journal article" date="2022" name="Res Sq">
        <title>Comparative Genomics Reveals Insights into the Divergent Evolution of Astigmatic Mites and Household Pest Adaptations.</title>
        <authorList>
            <person name="Xiong Q."/>
            <person name="Wan A.T.-Y."/>
            <person name="Liu X.-Y."/>
            <person name="Fung C.S.-H."/>
            <person name="Xiao X."/>
            <person name="Malainual N."/>
            <person name="Hou J."/>
            <person name="Wang L."/>
            <person name="Wang M."/>
            <person name="Yang K."/>
            <person name="Cui Y."/>
            <person name="Leung E."/>
            <person name="Nong W."/>
            <person name="Shin S.-K."/>
            <person name="Au S."/>
            <person name="Jeong K.Y."/>
            <person name="Chew F.T."/>
            <person name="Hui J."/>
            <person name="Leung T.F."/>
            <person name="Tungtrongchitr A."/>
            <person name="Zhong N."/>
            <person name="Liu Z."/>
            <person name="Tsui S."/>
        </authorList>
    </citation>
    <scope>NUCLEOTIDE SEQUENCE</scope>
    <source>
        <strain evidence="2">Derf</strain>
        <tissue evidence="2">Whole organism</tissue>
    </source>
</reference>
<accession>A0A922HNW5</accession>
<feature type="region of interest" description="Disordered" evidence="1">
    <location>
        <begin position="9"/>
        <end position="29"/>
    </location>
</feature>
<keyword evidence="3" id="KW-1185">Reference proteome</keyword>